<proteinExistence type="predicted"/>
<feature type="domain" description="PKD/Chitinase" evidence="1">
    <location>
        <begin position="1520"/>
        <end position="1594"/>
    </location>
</feature>
<reference evidence="4 5" key="1">
    <citation type="submission" date="2017-12" db="EMBL/GenBank/DDBJ databases">
        <title>Genomic Encyclopedia of Type Strains, Phase III (KMG-III): the genomes of soil and plant-associated and newly described type strains.</title>
        <authorList>
            <person name="Whitman W."/>
        </authorList>
    </citation>
    <scope>NUCLEOTIDE SEQUENCE [LARGE SCALE GENOMIC DNA]</scope>
    <source>
        <strain evidence="4 5">LP43</strain>
    </source>
</reference>
<dbReference type="Gene3D" id="2.60.40.10">
    <property type="entry name" value="Immunoglobulins"/>
    <property type="match status" value="10"/>
</dbReference>
<dbReference type="Pfam" id="PF18962">
    <property type="entry name" value="Por_Secre_tail"/>
    <property type="match status" value="1"/>
</dbReference>
<feature type="domain" description="Dystroglycan-type cadherin-like" evidence="3">
    <location>
        <begin position="1405"/>
        <end position="1505"/>
    </location>
</feature>
<dbReference type="CDD" id="cd11304">
    <property type="entry name" value="Cadherin_repeat"/>
    <property type="match status" value="1"/>
</dbReference>
<dbReference type="InterPro" id="IPR025141">
    <property type="entry name" value="DUF4082"/>
</dbReference>
<dbReference type="InterPro" id="IPR029062">
    <property type="entry name" value="Class_I_gatase-like"/>
</dbReference>
<dbReference type="CDD" id="cd00102">
    <property type="entry name" value="IPT"/>
    <property type="match status" value="1"/>
</dbReference>
<dbReference type="InterPro" id="IPR026444">
    <property type="entry name" value="Secre_tail"/>
</dbReference>
<dbReference type="EMBL" id="PJMU01000001">
    <property type="protein sequence ID" value="PKV75538.1"/>
    <property type="molecule type" value="Genomic_DNA"/>
</dbReference>
<keyword evidence="5" id="KW-1185">Reference proteome</keyword>
<dbReference type="Proteomes" id="UP000233782">
    <property type="component" value="Unassembled WGS sequence"/>
</dbReference>
<feature type="domain" description="Dystroglycan-type cadherin-like" evidence="3">
    <location>
        <begin position="1598"/>
        <end position="1690"/>
    </location>
</feature>
<comment type="caution">
    <text evidence="4">The sequence shown here is derived from an EMBL/GenBank/DDBJ whole genome shotgun (WGS) entry which is preliminary data.</text>
</comment>
<dbReference type="Pfam" id="PF13313">
    <property type="entry name" value="DUF4082"/>
    <property type="match status" value="2"/>
</dbReference>
<feature type="domain" description="PKD/Chitinase" evidence="1">
    <location>
        <begin position="1310"/>
        <end position="1399"/>
    </location>
</feature>
<accession>A0A2N3V1N3</accession>
<feature type="domain" description="IPT/TIG" evidence="2">
    <location>
        <begin position="1873"/>
        <end position="1955"/>
    </location>
</feature>
<feature type="domain" description="PKD/Chitinase" evidence="1">
    <location>
        <begin position="1779"/>
        <end position="1867"/>
    </location>
</feature>
<dbReference type="InterPro" id="IPR002909">
    <property type="entry name" value="IPT_dom"/>
</dbReference>
<dbReference type="CDD" id="cd03143">
    <property type="entry name" value="A4_beta-galactosidase_middle_domain"/>
    <property type="match status" value="1"/>
</dbReference>
<evidence type="ECO:0000313" key="4">
    <source>
        <dbReference type="EMBL" id="PKV75538.1"/>
    </source>
</evidence>
<evidence type="ECO:0000259" key="1">
    <source>
        <dbReference type="SMART" id="SM00089"/>
    </source>
</evidence>
<dbReference type="NCBIfam" id="TIGR04183">
    <property type="entry name" value="Por_Secre_tail"/>
    <property type="match status" value="1"/>
</dbReference>
<dbReference type="InterPro" id="IPR022409">
    <property type="entry name" value="PKD/Chitinase_dom"/>
</dbReference>
<dbReference type="SUPFAM" id="SSF49313">
    <property type="entry name" value="Cadherin-like"/>
    <property type="match status" value="3"/>
</dbReference>
<evidence type="ECO:0000259" key="3">
    <source>
        <dbReference type="SMART" id="SM00736"/>
    </source>
</evidence>
<protein>
    <submittedName>
        <fullName evidence="4">Putative secreted protein (Por secretion system target)</fullName>
    </submittedName>
</protein>
<evidence type="ECO:0000313" key="5">
    <source>
        <dbReference type="Proteomes" id="UP000233782"/>
    </source>
</evidence>
<gene>
    <name evidence="4" type="ORF">BD749_0481</name>
</gene>
<organism evidence="4 5">
    <name type="scientific">Pontibacter ramchanderi</name>
    <dbReference type="NCBI Taxonomy" id="1179743"/>
    <lineage>
        <taxon>Bacteria</taxon>
        <taxon>Pseudomonadati</taxon>
        <taxon>Bacteroidota</taxon>
        <taxon>Cytophagia</taxon>
        <taxon>Cytophagales</taxon>
        <taxon>Hymenobacteraceae</taxon>
        <taxon>Pontibacter</taxon>
    </lineage>
</organism>
<dbReference type="GO" id="GO:0005509">
    <property type="term" value="F:calcium ion binding"/>
    <property type="evidence" value="ECO:0007669"/>
    <property type="project" value="InterPro"/>
</dbReference>
<dbReference type="SUPFAM" id="SSF81296">
    <property type="entry name" value="E set domains"/>
    <property type="match status" value="2"/>
</dbReference>
<dbReference type="GO" id="GO:0016020">
    <property type="term" value="C:membrane"/>
    <property type="evidence" value="ECO:0007669"/>
    <property type="project" value="InterPro"/>
</dbReference>
<sequence>MKFTVFDSYWKMLLLSIAALSFIIFSTQLLESKPIPIATSFGNSITEDNSTFRKETASDYSVAHHAATDNASSALRSSVDAASNKEYKIKADGSVADFAVNAGSGNSILVISSTSNKFSLYTTEILTAEGLNGFSSLDILGVNSSVLEAYDVVIIGNIPLTDAQVSMLSTWTNAGGTLIALKPDTKLSQLLGIAPAGGTLANKYLLVNTATGPGKGIVNQTIQYQGVADLYTLNGATSIARLYSGASTSTNYPAVTMHKVGGHGGTAVAFTFDLARSIVYTRQGNPQWAGQKRDGQAGPIRSDDQFYPDWVDLNKVMIPQADEQQRLLANIITLKARKPVPRFWYFPRGLKAAVVMTGDDHGNGGTKARFNQYLQMSTDNSAEAVADWRAIRGTSYIYPNTPLTDTEARAFEQQGFEIALHLTTNCTNFTPTSLERDLNNQLADFKTRYPSVAPPSTNRTHCIAWSDWHTQPKLEAPKGIRLDANYYYWPSPWVQNRPGMFTGSGIPMRFTDLDGELIDCYQLTTQMTDESDQAFPYTIDQLLNKALGSEGYYGVFCANMHTDAPYSDGSDKIIASAKARNVPVISSKQLLTWLDGRNGSTFGSMSWSESELSFKVNVASGARNLEGMLPITEATGRLVKLTRNGVIVPIIKTEYIKGVEYAFFPASSGDYVASYDKEASVNQPPVVDITTPANNATFTAPASITITANASDADGVVSKVEFYNGDQKIGEDVEGGNGWSYTWNNVTANTYTLTANAFDNSGDSSSSAQVKIEVTAVCPCTVFAPSLAPSSSLQNDEQAIQVGMKFRASSNGYVTGVRFYKQSGNTGTHTGQLYSSSGALLASVVFSNETASGWQQALFSSPVAITAGTTYVISYHSSAGNYTSDYSYFNQAYISEPLRALADGEDGPNGLYRYTSSPAFPASNYQASNYWVDVVFSPDDTPANQPPMVSMTAPANNATFTAPATITLTADASDTDGTVSKVEFFNGTNKLGEDTDGGNGWSFDWDEVPAGSYTLTARTTDDQDAVTTSSAVTITVTGGTLSCPCTVFKPTDAPANALYNDGQAIQVGMKFRASSNGYVTGVRFYKQSGNTGTHTGQLYSSSGTLLASVEFTGETASGWQQAAFSSPVAITAGTTYVISYHSSAGNYTSDYSYFNQAYISEPLRALADGEDGPNGLYRYTSSPAFPASNYQASNYWVDVVFSPDDTPANQPPMVSMTAPANNATFTAPATITLTADASDTDGTVSKVEFFNGTNKLGEDTDGGNGWSFDWDEVPAGSYTLTARTTDDQDAVTTSSAVTITVNPPTNQPPVVAITSPKEGASFTAPASITIVAAASDADGSVSKVEFFNGETKLGEATASPYEYSWTSVGAGTYQLMARATDNSGAVTNSDVVNISITAPENRPPVVANPIADQAAVVGVAFSFTFSLNTFADPDEDPLIYTSSLTDGATLPAWLTFNGATRTFSGTPPAGSQGQLSIRVIANDGRGGTANDDFSLTIVQPDNQAPVLASIGNKTVNELSQLSFIASATDDGLPNNSLIYSMVSPVAEASINPSTGAFSWTPTEAQGPGSYTFTIRVSDGELSDEELITVQVAEVNQAPVLATVGNKEIGLGQTLMFTLQSSDVDIPAQTLTYSANKLPAGATLNANTGEFSWAPTSRQVGSHKIIFRVSDGIAQVNESITITVKSTPVASAPVIASFSPTSGKVGDQVVISGSNLTGASAVAFNGVLALIRENSASSITVDVPAGATTGKISVSTPGGTVSSEASFTVTGETSGILPYVSITSPANSSSYTAPASVTISATASDPDGTVVRVEFFQGNTKLGEGTNGADGWSLVWNNVAAGSYALTARATDNTGLSATSEPINISVTSISTSPPLVTSFSPPSGPVGESVLISGNNLSTTNKITFGPSNAEFTVDGNGNLIAKVPAVNGKLPSSVKITVTTPSGNNTTSDKFTITSGMAASVVSSLQKADVEESEGLTVYPNPFSDKATISFTLQEDSDYYVRLYDNKGALVAFLKHGYAKAGEQYNVEVDGSKQARGLYLVRLQTDAGSKTVKLILDR</sequence>
<dbReference type="InterPro" id="IPR006644">
    <property type="entry name" value="Cadg"/>
</dbReference>
<dbReference type="Pfam" id="PF17957">
    <property type="entry name" value="Big_7"/>
    <property type="match status" value="5"/>
</dbReference>
<dbReference type="SMART" id="SM00429">
    <property type="entry name" value="IPT"/>
    <property type="match status" value="2"/>
</dbReference>
<dbReference type="Pfam" id="PF05345">
    <property type="entry name" value="He_PIG"/>
    <property type="match status" value="3"/>
</dbReference>
<dbReference type="SMART" id="SM00736">
    <property type="entry name" value="CADG"/>
    <property type="match status" value="2"/>
</dbReference>
<dbReference type="SMART" id="SM00089">
    <property type="entry name" value="PKD"/>
    <property type="match status" value="4"/>
</dbReference>
<feature type="domain" description="IPT/TIG" evidence="2">
    <location>
        <begin position="1691"/>
        <end position="1769"/>
    </location>
</feature>
<dbReference type="InterPro" id="IPR015919">
    <property type="entry name" value="Cadherin-like_sf"/>
</dbReference>
<dbReference type="Gene3D" id="3.40.50.880">
    <property type="match status" value="1"/>
</dbReference>
<dbReference type="InterPro" id="IPR014756">
    <property type="entry name" value="Ig_E-set"/>
</dbReference>
<name>A0A2N3V1N3_9BACT</name>
<dbReference type="InterPro" id="IPR013783">
    <property type="entry name" value="Ig-like_fold"/>
</dbReference>
<feature type="domain" description="PKD/Chitinase" evidence="1">
    <location>
        <begin position="686"/>
        <end position="777"/>
    </location>
</feature>
<evidence type="ECO:0000259" key="2">
    <source>
        <dbReference type="SMART" id="SM00429"/>
    </source>
</evidence>